<organism evidence="1 2">
    <name type="scientific">Rhodobacter xanthinilyticus</name>
    <dbReference type="NCBI Taxonomy" id="1850250"/>
    <lineage>
        <taxon>Bacteria</taxon>
        <taxon>Pseudomonadati</taxon>
        <taxon>Pseudomonadota</taxon>
        <taxon>Alphaproteobacteria</taxon>
        <taxon>Rhodobacterales</taxon>
        <taxon>Rhodobacter group</taxon>
        <taxon>Rhodobacter</taxon>
    </lineage>
</organism>
<accession>A0A1D9MA55</accession>
<dbReference type="AlphaFoldDB" id="A0A1D9MA55"/>
<dbReference type="EMBL" id="CP017781">
    <property type="protein sequence ID" value="AOZ68670.1"/>
    <property type="molecule type" value="Genomic_DNA"/>
</dbReference>
<dbReference type="RefSeq" id="WP_071165647.1">
    <property type="nucleotide sequence ID" value="NZ_CP017781.1"/>
</dbReference>
<proteinExistence type="predicted"/>
<dbReference type="KEGG" id="rhp:LPB142_04520"/>
<protein>
    <submittedName>
        <fullName evidence="1">Uncharacterized protein</fullName>
    </submittedName>
</protein>
<dbReference type="Proteomes" id="UP000176562">
    <property type="component" value="Chromosome"/>
</dbReference>
<name>A0A1D9MA55_9RHOB</name>
<keyword evidence="2" id="KW-1185">Reference proteome</keyword>
<reference evidence="1 2" key="1">
    <citation type="submission" date="2016-10" db="EMBL/GenBank/DDBJ databases">
        <title>Rhodobacter sp. LPB0142, isolated from sea water.</title>
        <authorList>
            <person name="Kim E."/>
            <person name="Yi H."/>
        </authorList>
    </citation>
    <scope>NUCLEOTIDE SEQUENCE [LARGE SCALE GENOMIC DNA]</scope>
    <source>
        <strain evidence="1 2">LPB0142</strain>
    </source>
</reference>
<evidence type="ECO:0000313" key="2">
    <source>
        <dbReference type="Proteomes" id="UP000176562"/>
    </source>
</evidence>
<evidence type="ECO:0000313" key="1">
    <source>
        <dbReference type="EMBL" id="AOZ68670.1"/>
    </source>
</evidence>
<sequence>MIPDANDPRWKRVLTSDSDLSATSLATRILIARLRREVAAAPGALAGKIGELRDFVTKNSFAVADVAKF</sequence>
<dbReference type="STRING" id="1850250.LPB142_04520"/>
<gene>
    <name evidence="1" type="ORF">LPB142_04520</name>
</gene>